<dbReference type="AlphaFoldDB" id="A0A1A0VSY8"/>
<protein>
    <submittedName>
        <fullName evidence="1">Uncharacterized protein</fullName>
    </submittedName>
</protein>
<proteinExistence type="predicted"/>
<comment type="caution">
    <text evidence="1">The sequence shown here is derived from an EMBL/GenBank/DDBJ whole genome shotgun (WGS) entry which is preliminary data.</text>
</comment>
<reference evidence="2" key="1">
    <citation type="submission" date="2016-06" db="EMBL/GenBank/DDBJ databases">
        <authorList>
            <person name="Sutton G."/>
            <person name="Brinkac L."/>
            <person name="Sanka R."/>
            <person name="Adams M."/>
            <person name="Lau E."/>
            <person name="Mehaffy C."/>
            <person name="Tameris M."/>
            <person name="Hatherill M."/>
            <person name="Hanekom W."/>
            <person name="Mahomed H."/>
            <person name="Mcshane H."/>
        </authorList>
    </citation>
    <scope>NUCLEOTIDE SEQUENCE [LARGE SCALE GENOMIC DNA]</scope>
    <source>
        <strain evidence="2">852002-10433_SCH5171157</strain>
    </source>
</reference>
<gene>
    <name evidence="1" type="ORF">A5779_02985</name>
</gene>
<evidence type="ECO:0000313" key="2">
    <source>
        <dbReference type="Proteomes" id="UP000094008"/>
    </source>
</evidence>
<sequence>MRSEFCTQQIARSKVPSATRAAWACDGITQVSTRNCATPAARSAKSVGRQLTYPIRTGSDTAKPCACLRSSSAW</sequence>
<organism evidence="1 2">
    <name type="scientific">Mycolicibacterium peregrinum</name>
    <name type="common">Mycobacterium peregrinum</name>
    <dbReference type="NCBI Taxonomy" id="43304"/>
    <lineage>
        <taxon>Bacteria</taxon>
        <taxon>Bacillati</taxon>
        <taxon>Actinomycetota</taxon>
        <taxon>Actinomycetes</taxon>
        <taxon>Mycobacteriales</taxon>
        <taxon>Mycobacteriaceae</taxon>
        <taxon>Mycolicibacterium</taxon>
    </lineage>
</organism>
<dbReference type="Proteomes" id="UP000094008">
    <property type="component" value="Unassembled WGS sequence"/>
</dbReference>
<evidence type="ECO:0000313" key="1">
    <source>
        <dbReference type="EMBL" id="OBB86338.1"/>
    </source>
</evidence>
<dbReference type="EMBL" id="LZSY01000136">
    <property type="protein sequence ID" value="OBB86338.1"/>
    <property type="molecule type" value="Genomic_DNA"/>
</dbReference>
<accession>A0A1A0VSY8</accession>
<name>A0A1A0VSY8_MYCPR</name>